<dbReference type="InterPro" id="IPR015414">
    <property type="entry name" value="TMEM64"/>
</dbReference>
<name>A0A4P6P2S7_9GAMM</name>
<sequence>MKALIKLMAMLFFIFALTFVLIKLTGVISIEKIELWLNKANSMDVSIVAAIIIVLLFADLFIAMPTLTLMLLSGYFLGASYGAIIAILGVTSAGISGYWLSYFWGDKLERLLIKKKPDRLAAREQFSQYGVLMIILSRAMPILPEISACLAGLTRMPFLTFLSAWLVSSIPYAVIATYAGSISTLDNPKPAIITAILLSATLWAAWYFTQKSPKFKKVNKA</sequence>
<evidence type="ECO:0000259" key="7">
    <source>
        <dbReference type="Pfam" id="PF09335"/>
    </source>
</evidence>
<evidence type="ECO:0000256" key="4">
    <source>
        <dbReference type="ARBA" id="ARBA00022989"/>
    </source>
</evidence>
<dbReference type="Pfam" id="PF09335">
    <property type="entry name" value="VTT_dom"/>
    <property type="match status" value="1"/>
</dbReference>
<evidence type="ECO:0000256" key="2">
    <source>
        <dbReference type="ARBA" id="ARBA00022475"/>
    </source>
</evidence>
<feature type="transmembrane region" description="Helical" evidence="6">
    <location>
        <begin position="191"/>
        <end position="209"/>
    </location>
</feature>
<dbReference type="Proteomes" id="UP000290244">
    <property type="component" value="Chromosome"/>
</dbReference>
<keyword evidence="3 6" id="KW-0812">Transmembrane</keyword>
<keyword evidence="2 6" id="KW-1003">Cell membrane</keyword>
<evidence type="ECO:0000313" key="9">
    <source>
        <dbReference type="Proteomes" id="UP000290244"/>
    </source>
</evidence>
<evidence type="ECO:0000256" key="6">
    <source>
        <dbReference type="RuleBase" id="RU366058"/>
    </source>
</evidence>
<dbReference type="InterPro" id="IPR032816">
    <property type="entry name" value="VTT_dom"/>
</dbReference>
<comment type="similarity">
    <text evidence="6">Belongs to the TVP38/TMEM64 family.</text>
</comment>
<dbReference type="AlphaFoldDB" id="A0A4P6P2S7"/>
<protein>
    <recommendedName>
        <fullName evidence="6">TVP38/TMEM64 family membrane protein</fullName>
    </recommendedName>
</protein>
<dbReference type="PANTHER" id="PTHR12677:SF59">
    <property type="entry name" value="GOLGI APPARATUS MEMBRANE PROTEIN TVP38-RELATED"/>
    <property type="match status" value="1"/>
</dbReference>
<dbReference type="EMBL" id="CP034759">
    <property type="protein sequence ID" value="QBG35533.1"/>
    <property type="molecule type" value="Genomic_DNA"/>
</dbReference>
<comment type="caution">
    <text evidence="6">Lacks conserved residue(s) required for the propagation of feature annotation.</text>
</comment>
<comment type="subcellular location">
    <subcellularLocation>
        <location evidence="1 6">Cell membrane</location>
        <topology evidence="1 6">Multi-pass membrane protein</topology>
    </subcellularLocation>
</comment>
<dbReference type="OrthoDB" id="284062at2"/>
<feature type="transmembrane region" description="Helical" evidence="6">
    <location>
        <begin position="45"/>
        <end position="63"/>
    </location>
</feature>
<dbReference type="GO" id="GO:0005886">
    <property type="term" value="C:plasma membrane"/>
    <property type="evidence" value="ECO:0007669"/>
    <property type="project" value="UniProtKB-SubCell"/>
</dbReference>
<keyword evidence="4 6" id="KW-1133">Transmembrane helix</keyword>
<dbReference type="KEGG" id="lsd:EMK97_07295"/>
<accession>A0A4P6P2S7</accession>
<evidence type="ECO:0000256" key="5">
    <source>
        <dbReference type="ARBA" id="ARBA00023136"/>
    </source>
</evidence>
<keyword evidence="5 6" id="KW-0472">Membrane</keyword>
<feature type="transmembrane region" description="Helical" evidence="6">
    <location>
        <begin position="75"/>
        <end position="100"/>
    </location>
</feature>
<evidence type="ECO:0000256" key="1">
    <source>
        <dbReference type="ARBA" id="ARBA00004651"/>
    </source>
</evidence>
<reference evidence="8 9" key="1">
    <citation type="submission" date="2018-12" db="EMBL/GenBank/DDBJ databases">
        <title>Complete genome of Litorilituus sediminis.</title>
        <authorList>
            <person name="Liu A."/>
            <person name="Rong J."/>
        </authorList>
    </citation>
    <scope>NUCLEOTIDE SEQUENCE [LARGE SCALE GENOMIC DNA]</scope>
    <source>
        <strain evidence="8 9">JCM 17549</strain>
    </source>
</reference>
<dbReference type="PANTHER" id="PTHR12677">
    <property type="entry name" value="GOLGI APPARATUS MEMBRANE PROTEIN TVP38-RELATED"/>
    <property type="match status" value="1"/>
</dbReference>
<evidence type="ECO:0000313" key="8">
    <source>
        <dbReference type="EMBL" id="QBG35533.1"/>
    </source>
</evidence>
<gene>
    <name evidence="8" type="ORF">EMK97_07295</name>
</gene>
<dbReference type="RefSeq" id="WP_130600802.1">
    <property type="nucleotide sequence ID" value="NZ_CP034759.1"/>
</dbReference>
<organism evidence="8 9">
    <name type="scientific">Litorilituus sediminis</name>
    <dbReference type="NCBI Taxonomy" id="718192"/>
    <lineage>
        <taxon>Bacteria</taxon>
        <taxon>Pseudomonadati</taxon>
        <taxon>Pseudomonadota</taxon>
        <taxon>Gammaproteobacteria</taxon>
        <taxon>Alteromonadales</taxon>
        <taxon>Colwelliaceae</taxon>
        <taxon>Litorilituus</taxon>
    </lineage>
</organism>
<proteinExistence type="inferred from homology"/>
<feature type="transmembrane region" description="Helical" evidence="6">
    <location>
        <begin position="158"/>
        <end position="179"/>
    </location>
</feature>
<evidence type="ECO:0000256" key="3">
    <source>
        <dbReference type="ARBA" id="ARBA00022692"/>
    </source>
</evidence>
<keyword evidence="9" id="KW-1185">Reference proteome</keyword>
<feature type="domain" description="VTT" evidence="7">
    <location>
        <begin position="65"/>
        <end position="181"/>
    </location>
</feature>